<feature type="domain" description="DUF6604" evidence="2">
    <location>
        <begin position="85"/>
        <end position="369"/>
    </location>
</feature>
<sequence length="1037" mass="117354">MIEVGNILAYEKASTRLCLAPMFCQAHANLIGTGLSAQAPLSLIPRLYQIDDVEPSIGLHPYNEKINHQLYDDFHNMADRNSYLSYKRDTRYLLYWMIHNSNSILSRFPIPDDTDPDIPSIKPNTTGALSVSSVVPVCRLIAKHGKPTPPIIFRLFQSVIASRKTFYTAFQQIVSKKPDPEIKKSNDGHRRFIEVLTEAFEALGGSKWASSKDSRSDISAGEPIDDDLFRNQFSSLDLGGSKDEDEDAEEELDPTAVSVGATRASGRSKAKGKKNGKGGKAKKKLQPAAPQQTLKDVPLESYRIIEGEHGLRTEYLMAVNSVLEEWIKLRHYVQSLWRDVAYSKLNSAVAGTMSNIAIAMVKQTESAVFLEFPGHESYQVIMNTITRGNPDVAQGMFHISLMRMSPLGEVETGFESDINVREQFFIHAYTDLVDFVKDFQKTRTGKPTDTMISTIYKSWDPKLNLQTASEKQRLKWRRTYTIYWLYDLINVFSAIGPWSKHRRLFGLNEFAGEITTLAMQKHGGDIEQRIRPHHVFQLQCIVDSMTVSRGWSINYIRGHVLNSPAIDFRPRRDVDLFLDRENKHIGRGFLQSVDIITQVLEKDAMLYGDPDRVKSESEVLTIMKEDFIDWLGDSKYRHGLTNIPPSLFSSTNANGLHEYSPFSCGVGLAEGLDLAYALGNNLWDRLPEPMCVIHLHNMMVELGLIRETGLLSSLAQLFADSFFHEGKAPKEDFIGALNSVCASSTSRQATFQRKALQRSISRTVVDIHDVLNSNVNTIFRQKSWLQLYREADWLPERINETDIFPVSSLASLRITQAKISRDPLTGKESIERTPLIARMEAAGILNEKLVYMSQTQRSLREGLEEKEIPEELLAAAKAATPEGYEFGRTPKFENQDRVGKDIVSGRDLLEVLKMDIAGDVSGRRPLSSFNYIAATFMIIVVFNQLEAELKKRRNPLYIQAYEENPTMMKEKRLSLTVLILSSIDEECLQVLAKVFEEMRSGFMEHVYWDKLDVDDDGKPEYLKTSSDDEMVPSCAIM</sequence>
<dbReference type="AlphaFoldDB" id="A0A1E1LP18"/>
<dbReference type="EMBL" id="FJUW01000070">
    <property type="protein sequence ID" value="CZT12251.1"/>
    <property type="molecule type" value="Genomic_DNA"/>
</dbReference>
<evidence type="ECO:0000313" key="3">
    <source>
        <dbReference type="EMBL" id="CZT12251.1"/>
    </source>
</evidence>
<dbReference type="Pfam" id="PF20253">
    <property type="entry name" value="DUF6604"/>
    <property type="match status" value="1"/>
</dbReference>
<keyword evidence="4" id="KW-1185">Reference proteome</keyword>
<comment type="caution">
    <text evidence="3">The sequence shown here is derived from an EMBL/GenBank/DDBJ whole genome shotgun (WGS) entry which is preliminary data.</text>
</comment>
<gene>
    <name evidence="3" type="ORF">RCO7_10471</name>
</gene>
<dbReference type="PANTHER" id="PTHR38795:SF1">
    <property type="entry name" value="DUF6604 DOMAIN-CONTAINING PROTEIN"/>
    <property type="match status" value="1"/>
</dbReference>
<name>A0A1E1LP18_9HELO</name>
<dbReference type="InterPro" id="IPR046539">
    <property type="entry name" value="DUF6604"/>
</dbReference>
<evidence type="ECO:0000256" key="1">
    <source>
        <dbReference type="SAM" id="MobiDB-lite"/>
    </source>
</evidence>
<reference evidence="4" key="1">
    <citation type="submission" date="2016-03" db="EMBL/GenBank/DDBJ databases">
        <authorList>
            <person name="Ploux O."/>
        </authorList>
    </citation>
    <scope>NUCLEOTIDE SEQUENCE [LARGE SCALE GENOMIC DNA]</scope>
    <source>
        <strain evidence="4">UK7</strain>
    </source>
</reference>
<protein>
    <recommendedName>
        <fullName evidence="2">DUF6604 domain-containing protein</fullName>
    </recommendedName>
</protein>
<dbReference type="STRING" id="914237.A0A1E1LP18"/>
<evidence type="ECO:0000259" key="2">
    <source>
        <dbReference type="Pfam" id="PF20253"/>
    </source>
</evidence>
<feature type="region of interest" description="Disordered" evidence="1">
    <location>
        <begin position="239"/>
        <end position="292"/>
    </location>
</feature>
<dbReference type="PANTHER" id="PTHR38795">
    <property type="entry name" value="DUF6604 DOMAIN-CONTAINING PROTEIN"/>
    <property type="match status" value="1"/>
</dbReference>
<proteinExistence type="predicted"/>
<dbReference type="InParanoid" id="A0A1E1LP18"/>
<dbReference type="Proteomes" id="UP000178129">
    <property type="component" value="Unassembled WGS sequence"/>
</dbReference>
<accession>A0A1E1LP18</accession>
<dbReference type="PIRSF" id="PIRSF028035">
    <property type="entry name" value="UCP028035"/>
    <property type="match status" value="1"/>
</dbReference>
<feature type="compositionally biased region" description="Acidic residues" evidence="1">
    <location>
        <begin position="243"/>
        <end position="253"/>
    </location>
</feature>
<organism evidence="3 4">
    <name type="scientific">Rhynchosporium graminicola</name>
    <dbReference type="NCBI Taxonomy" id="2792576"/>
    <lineage>
        <taxon>Eukaryota</taxon>
        <taxon>Fungi</taxon>
        <taxon>Dikarya</taxon>
        <taxon>Ascomycota</taxon>
        <taxon>Pezizomycotina</taxon>
        <taxon>Leotiomycetes</taxon>
        <taxon>Helotiales</taxon>
        <taxon>Ploettnerulaceae</taxon>
        <taxon>Rhynchosporium</taxon>
    </lineage>
</organism>
<evidence type="ECO:0000313" key="4">
    <source>
        <dbReference type="Proteomes" id="UP000178129"/>
    </source>
</evidence>
<feature type="compositionally biased region" description="Basic residues" evidence="1">
    <location>
        <begin position="266"/>
        <end position="285"/>
    </location>
</feature>
<dbReference type="InterPro" id="IPR016864">
    <property type="entry name" value="UCP028035"/>
</dbReference>